<name>D2VRD3_NAEGR</name>
<dbReference type="PROSITE" id="PS50132">
    <property type="entry name" value="RGS"/>
    <property type="match status" value="1"/>
</dbReference>
<accession>D2VRD3</accession>
<dbReference type="CDD" id="cd07440">
    <property type="entry name" value="RGS"/>
    <property type="match status" value="1"/>
</dbReference>
<gene>
    <name evidence="2" type="ORF">NAEGRDRAFT_51651</name>
</gene>
<dbReference type="EMBL" id="GG738891">
    <property type="protein sequence ID" value="EFC40588.1"/>
    <property type="molecule type" value="Genomic_DNA"/>
</dbReference>
<dbReference type="InterPro" id="IPR036305">
    <property type="entry name" value="RGS_sf"/>
</dbReference>
<proteinExistence type="predicted"/>
<dbReference type="InParanoid" id="D2VRD3"/>
<dbReference type="Proteomes" id="UP000006671">
    <property type="component" value="Unassembled WGS sequence"/>
</dbReference>
<dbReference type="PANTHER" id="PTHR10845">
    <property type="entry name" value="REGULATOR OF G PROTEIN SIGNALING"/>
    <property type="match status" value="1"/>
</dbReference>
<dbReference type="SMART" id="SM00315">
    <property type="entry name" value="RGS"/>
    <property type="match status" value="1"/>
</dbReference>
<evidence type="ECO:0000259" key="1">
    <source>
        <dbReference type="PROSITE" id="PS50132"/>
    </source>
</evidence>
<dbReference type="OMA" id="NWSYSLD"/>
<dbReference type="RefSeq" id="XP_002673332.1">
    <property type="nucleotide sequence ID" value="XM_002673286.1"/>
</dbReference>
<dbReference type="Gene3D" id="1.10.167.10">
    <property type="entry name" value="Regulator of G-protein Signalling 4, domain 2"/>
    <property type="match status" value="1"/>
</dbReference>
<dbReference type="GeneID" id="8854636"/>
<evidence type="ECO:0000313" key="2">
    <source>
        <dbReference type="EMBL" id="EFC40588.1"/>
    </source>
</evidence>
<organism evidence="3">
    <name type="scientific">Naegleria gruberi</name>
    <name type="common">Amoeba</name>
    <dbReference type="NCBI Taxonomy" id="5762"/>
    <lineage>
        <taxon>Eukaryota</taxon>
        <taxon>Discoba</taxon>
        <taxon>Heterolobosea</taxon>
        <taxon>Tetramitia</taxon>
        <taxon>Eutetramitia</taxon>
        <taxon>Vahlkampfiidae</taxon>
        <taxon>Naegleria</taxon>
    </lineage>
</organism>
<sequence length="398" mass="45772">MVNGIFNSGRASVDFNYRPGMHRFADPSMTSDRIMLGRSPGAGFGGMYLMSGTSEISALTTPSQSTKTSFDSIGKIWINLIEARKLLAADVNGTSDPLTTRVTGELHLQLKFLPNNARQAIMSPITPIPTYSDTDLSSERSTDYMEQVDDLGANFSMNTEKMLSDIHSARYLHSFMKEQFCEECLEFIYAVEQFRKIYKNRQVDPKELKKVAFVVYERFLQFGSPQEVAIPFMIRVELQDFFENKLEDETSNILSVLTIDVFDEAHSIILHMIKSDIIPRFMYSHQYKNWSYSLDWSLQFRMMEEKRRKQSLTYLIEMMDEKSLQFLKKRIIERQKKKNSSNSTSCNSAFDDCDSDEEGILEELNLSDFKSTKFSSTQQAQQGQQQPTIDMGEFVLTL</sequence>
<dbReference type="OrthoDB" id="196547at2759"/>
<dbReference type="PANTHER" id="PTHR10845:SF192">
    <property type="entry name" value="DOUBLE HIT, ISOFORM B"/>
    <property type="match status" value="1"/>
</dbReference>
<dbReference type="PRINTS" id="PR01301">
    <property type="entry name" value="RGSPROTEIN"/>
</dbReference>
<feature type="domain" description="RGS" evidence="1">
    <location>
        <begin position="158"/>
        <end position="291"/>
    </location>
</feature>
<dbReference type="InterPro" id="IPR016137">
    <property type="entry name" value="RGS"/>
</dbReference>
<dbReference type="SUPFAM" id="SSF48097">
    <property type="entry name" value="Regulator of G-protein signaling, RGS"/>
    <property type="match status" value="1"/>
</dbReference>
<dbReference type="InterPro" id="IPR044926">
    <property type="entry name" value="RGS_subdomain_2"/>
</dbReference>
<protein>
    <submittedName>
        <fullName evidence="2">Predicted protein</fullName>
    </submittedName>
</protein>
<dbReference type="STRING" id="5762.D2VRD3"/>
<keyword evidence="3" id="KW-1185">Reference proteome</keyword>
<reference evidence="2 3" key="1">
    <citation type="journal article" date="2010" name="Cell">
        <title>The genome of Naegleria gruberi illuminates early eukaryotic versatility.</title>
        <authorList>
            <person name="Fritz-Laylin L.K."/>
            <person name="Prochnik S.E."/>
            <person name="Ginger M.L."/>
            <person name="Dacks J.B."/>
            <person name="Carpenter M.L."/>
            <person name="Field M.C."/>
            <person name="Kuo A."/>
            <person name="Paredez A."/>
            <person name="Chapman J."/>
            <person name="Pham J."/>
            <person name="Shu S."/>
            <person name="Neupane R."/>
            <person name="Cipriano M."/>
            <person name="Mancuso J."/>
            <person name="Tu H."/>
            <person name="Salamov A."/>
            <person name="Lindquist E."/>
            <person name="Shapiro H."/>
            <person name="Lucas S."/>
            <person name="Grigoriev I.V."/>
            <person name="Cande W.Z."/>
            <person name="Fulton C."/>
            <person name="Rokhsar D.S."/>
            <person name="Dawson S.C."/>
        </authorList>
    </citation>
    <scope>NUCLEOTIDE SEQUENCE [LARGE SCALE GENOMIC DNA]</scope>
    <source>
        <strain evidence="2 3">NEG-M</strain>
    </source>
</reference>
<dbReference type="KEGG" id="ngr:NAEGRDRAFT_51651"/>
<dbReference type="Pfam" id="PF00615">
    <property type="entry name" value="RGS"/>
    <property type="match status" value="1"/>
</dbReference>
<dbReference type="VEuPathDB" id="AmoebaDB:NAEGRDRAFT_51651"/>
<evidence type="ECO:0000313" key="3">
    <source>
        <dbReference type="Proteomes" id="UP000006671"/>
    </source>
</evidence>
<dbReference type="AlphaFoldDB" id="D2VRD3"/>